<organism evidence="3 4">
    <name type="scientific">Malus domestica</name>
    <name type="common">Apple</name>
    <name type="synonym">Pyrus malus</name>
    <dbReference type="NCBI Taxonomy" id="3750"/>
    <lineage>
        <taxon>Eukaryota</taxon>
        <taxon>Viridiplantae</taxon>
        <taxon>Streptophyta</taxon>
        <taxon>Embryophyta</taxon>
        <taxon>Tracheophyta</taxon>
        <taxon>Spermatophyta</taxon>
        <taxon>Magnoliopsida</taxon>
        <taxon>eudicotyledons</taxon>
        <taxon>Gunneridae</taxon>
        <taxon>Pentapetalae</taxon>
        <taxon>rosids</taxon>
        <taxon>fabids</taxon>
        <taxon>Rosales</taxon>
        <taxon>Rosaceae</taxon>
        <taxon>Amygdaloideae</taxon>
        <taxon>Maleae</taxon>
        <taxon>Malus</taxon>
    </lineage>
</organism>
<name>A0A498KDJ9_MALDO</name>
<dbReference type="InterPro" id="IPR006867">
    <property type="entry name" value="DUF632"/>
</dbReference>
<feature type="region of interest" description="Disordered" evidence="1">
    <location>
        <begin position="348"/>
        <end position="369"/>
    </location>
</feature>
<dbReference type="PANTHER" id="PTHR21450:SF17">
    <property type="entry name" value="OS09G0542500 PROTEIN"/>
    <property type="match status" value="1"/>
</dbReference>
<feature type="domain" description="DUF632" evidence="2">
    <location>
        <begin position="10"/>
        <end position="262"/>
    </location>
</feature>
<sequence>MKGNLNRSMTRSRSISSTLSWSSSRKSLRKSSLRSSSTRACFDSGFLGDKGSPSHSLTLGKLYALEENLYSEQKVIEETEKICDRKSEDLDTKIYEIESLYCRILTAKKNAKSISETIRKMRDEELQPQLVKLLKSIMSNSKKMSEFLETQKRIMSEVNSLKCSSNGTLCNDSNQVATRMLEKELLNWRTRFASYVSSQKAYVKALDRWLAKLDDAETESKLKSKGVNPSSLAICRHWSDGLDKLPYQAVTGAIKSFVKDVRALRDQQHKERRQKREVDKLARRLRRENFLQETDLKEQMRTEKKKLHTITQKMQDIAVNGFQTQFSEVFGSMAKFFDSMAELFSKSATKKSGCPSKNASRTRVKAIDR</sequence>
<accession>A0A498KDJ9</accession>
<evidence type="ECO:0000256" key="1">
    <source>
        <dbReference type="SAM" id="MobiDB-lite"/>
    </source>
</evidence>
<feature type="compositionally biased region" description="Basic residues" evidence="1">
    <location>
        <begin position="360"/>
        <end position="369"/>
    </location>
</feature>
<dbReference type="Pfam" id="PF04782">
    <property type="entry name" value="DUF632"/>
    <property type="match status" value="1"/>
</dbReference>
<reference evidence="3 4" key="1">
    <citation type="submission" date="2018-10" db="EMBL/GenBank/DDBJ databases">
        <title>A high-quality apple genome assembly.</title>
        <authorList>
            <person name="Hu J."/>
        </authorList>
    </citation>
    <scope>NUCLEOTIDE SEQUENCE [LARGE SCALE GENOMIC DNA]</scope>
    <source>
        <strain evidence="4">cv. HFTH1</strain>
        <tissue evidence="3">Young leaf</tissue>
    </source>
</reference>
<dbReference type="AlphaFoldDB" id="A0A498KDJ9"/>
<evidence type="ECO:0000313" key="3">
    <source>
        <dbReference type="EMBL" id="RXI05628.1"/>
    </source>
</evidence>
<keyword evidence="4" id="KW-1185">Reference proteome</keyword>
<protein>
    <recommendedName>
        <fullName evidence="2">DUF632 domain-containing protein</fullName>
    </recommendedName>
</protein>
<comment type="caution">
    <text evidence="3">The sequence shown here is derived from an EMBL/GenBank/DDBJ whole genome shotgun (WGS) entry which is preliminary data.</text>
</comment>
<dbReference type="PANTHER" id="PTHR21450">
    <property type="entry name" value="PROTEIN ALTERED PHOSPHATE STARVATION RESPONSE 1"/>
    <property type="match status" value="1"/>
</dbReference>
<dbReference type="Proteomes" id="UP000290289">
    <property type="component" value="Chromosome 2"/>
</dbReference>
<gene>
    <name evidence="3" type="ORF">DVH24_017670</name>
</gene>
<evidence type="ECO:0000259" key="2">
    <source>
        <dbReference type="Pfam" id="PF04782"/>
    </source>
</evidence>
<dbReference type="EMBL" id="RDQH01000328">
    <property type="protein sequence ID" value="RXI05628.1"/>
    <property type="molecule type" value="Genomic_DNA"/>
</dbReference>
<dbReference type="STRING" id="3750.A0A498KDJ9"/>
<evidence type="ECO:0000313" key="4">
    <source>
        <dbReference type="Proteomes" id="UP000290289"/>
    </source>
</evidence>
<proteinExistence type="predicted"/>